<keyword evidence="3" id="KW-0119">Carbohydrate metabolism</keyword>
<dbReference type="InterPro" id="IPR036390">
    <property type="entry name" value="WH_DNA-bd_sf"/>
</dbReference>
<organism evidence="4 5">
    <name type="scientific">Vallitalea pronyensis</name>
    <dbReference type="NCBI Taxonomy" id="1348613"/>
    <lineage>
        <taxon>Bacteria</taxon>
        <taxon>Bacillati</taxon>
        <taxon>Bacillota</taxon>
        <taxon>Clostridia</taxon>
        <taxon>Lachnospirales</taxon>
        <taxon>Vallitaleaceae</taxon>
        <taxon>Vallitalea</taxon>
    </lineage>
</organism>
<sequence length="406" mass="45420">MNEMKRSSGANMSDVKINNRTLILNQLKEGKKSRKDIAEKIKLTPASVTILVNEMIQDGCIRETGQMEETLRVGRKKVFIEINKHYKYAIGVNIEPGTLSIGISNLKLELVEYKDIDINGMSVNQVMKTIIEITMEMLWNMNISKNDVLGVGVGIVGIVDSKKGISKRAYGLWKTPVDIEGILSDGLKLPVVVENNVRALALAEMELTKNKDIENMVFIKYGPGIGSATITNKEIYKGTYNNAGELGHMIMDISGKECKCGQRGCLETVASTRAIIQDMKNAFSKEVLPILYKLVEGNKENIDEAAIMEAYKLGETEIVKEINKVWEYLGIGMVNMIKLFDPYKIVIYGELFKDEEFLDKIVHEIEKYGNFDNITNRIQASILDNKRCIGGVVLVVTELFYKKGGA</sequence>
<dbReference type="GO" id="GO:0042732">
    <property type="term" value="P:D-xylose metabolic process"/>
    <property type="evidence" value="ECO:0007669"/>
    <property type="project" value="UniProtKB-KW"/>
</dbReference>
<dbReference type="SUPFAM" id="SSF46785">
    <property type="entry name" value="Winged helix' DNA-binding domain"/>
    <property type="match status" value="1"/>
</dbReference>
<dbReference type="EMBL" id="CP058649">
    <property type="protein sequence ID" value="QUI23687.1"/>
    <property type="molecule type" value="Genomic_DNA"/>
</dbReference>
<dbReference type="PANTHER" id="PTHR18964">
    <property type="entry name" value="ROK (REPRESSOR, ORF, KINASE) FAMILY"/>
    <property type="match status" value="1"/>
</dbReference>
<reference evidence="4" key="1">
    <citation type="submission" date="2020-07" db="EMBL/GenBank/DDBJ databases">
        <title>Vallitalea pronyensis genome.</title>
        <authorList>
            <person name="Postec A."/>
        </authorList>
    </citation>
    <scope>NUCLEOTIDE SEQUENCE</scope>
    <source>
        <strain evidence="4">FatNI3</strain>
    </source>
</reference>
<evidence type="ECO:0000256" key="1">
    <source>
        <dbReference type="ARBA" id="ARBA00002486"/>
    </source>
</evidence>
<proteinExistence type="inferred from homology"/>
<evidence type="ECO:0000256" key="2">
    <source>
        <dbReference type="ARBA" id="ARBA00006479"/>
    </source>
</evidence>
<dbReference type="KEGG" id="vpy:HZI73_15925"/>
<dbReference type="InterPro" id="IPR043129">
    <property type="entry name" value="ATPase_NBD"/>
</dbReference>
<protein>
    <submittedName>
        <fullName evidence="4">ROK family protein</fullName>
    </submittedName>
</protein>
<evidence type="ECO:0000313" key="5">
    <source>
        <dbReference type="Proteomes" id="UP000683246"/>
    </source>
</evidence>
<comment type="function">
    <text evidence="1">Transcriptional repressor of xylose-utilizing enzymes.</text>
</comment>
<dbReference type="AlphaFoldDB" id="A0A8J8MKS9"/>
<dbReference type="Proteomes" id="UP000683246">
    <property type="component" value="Chromosome"/>
</dbReference>
<dbReference type="PANTHER" id="PTHR18964:SF149">
    <property type="entry name" value="BIFUNCTIONAL UDP-N-ACETYLGLUCOSAMINE 2-EPIMERASE_N-ACETYLMANNOSAMINE KINASE"/>
    <property type="match status" value="1"/>
</dbReference>
<keyword evidence="3" id="KW-0859">Xylose metabolism</keyword>
<dbReference type="InterPro" id="IPR000600">
    <property type="entry name" value="ROK"/>
</dbReference>
<evidence type="ECO:0000313" key="4">
    <source>
        <dbReference type="EMBL" id="QUI23687.1"/>
    </source>
</evidence>
<comment type="similarity">
    <text evidence="2">Belongs to the ROK (NagC/XylR) family.</text>
</comment>
<dbReference type="Gene3D" id="3.30.420.40">
    <property type="match status" value="2"/>
</dbReference>
<dbReference type="Pfam" id="PF00480">
    <property type="entry name" value="ROK"/>
    <property type="match status" value="1"/>
</dbReference>
<keyword evidence="5" id="KW-1185">Reference proteome</keyword>
<dbReference type="Gene3D" id="1.10.10.10">
    <property type="entry name" value="Winged helix-like DNA-binding domain superfamily/Winged helix DNA-binding domain"/>
    <property type="match status" value="1"/>
</dbReference>
<name>A0A8J8MKS9_9FIRM</name>
<evidence type="ECO:0000256" key="3">
    <source>
        <dbReference type="ARBA" id="ARBA00022629"/>
    </source>
</evidence>
<dbReference type="InterPro" id="IPR036388">
    <property type="entry name" value="WH-like_DNA-bd_sf"/>
</dbReference>
<dbReference type="SUPFAM" id="SSF53067">
    <property type="entry name" value="Actin-like ATPase domain"/>
    <property type="match status" value="1"/>
</dbReference>
<accession>A0A8J8MKS9</accession>
<gene>
    <name evidence="4" type="ORF">HZI73_15925</name>
</gene>